<evidence type="ECO:0000313" key="2">
    <source>
        <dbReference type="EMBL" id="MBU2692991.1"/>
    </source>
</evidence>
<comment type="caution">
    <text evidence="2">The sequence shown here is derived from an EMBL/GenBank/DDBJ whole genome shotgun (WGS) entry which is preliminary data.</text>
</comment>
<dbReference type="AlphaFoldDB" id="A0A948RYZ5"/>
<accession>A0A948RYZ5</accession>
<sequence length="75" mass="8638">MIMVFLRWVIAFLVLRIIWKLLRGLLGSHESLKRSGEGADRRTSKAGSKSSTFPWDEKEITDVGYEEVNEKDKVL</sequence>
<gene>
    <name evidence="2" type="ORF">KJ970_18895</name>
</gene>
<dbReference type="EMBL" id="JAHJDP010000107">
    <property type="protein sequence ID" value="MBU2692991.1"/>
    <property type="molecule type" value="Genomic_DNA"/>
</dbReference>
<dbReference type="Proteomes" id="UP000777784">
    <property type="component" value="Unassembled WGS sequence"/>
</dbReference>
<feature type="region of interest" description="Disordered" evidence="1">
    <location>
        <begin position="31"/>
        <end position="55"/>
    </location>
</feature>
<feature type="compositionally biased region" description="Basic and acidic residues" evidence="1">
    <location>
        <begin position="31"/>
        <end position="43"/>
    </location>
</feature>
<reference evidence="2" key="1">
    <citation type="submission" date="2021-05" db="EMBL/GenBank/DDBJ databases">
        <title>Energy efficiency and biological interactions define the core microbiome of deep oligotrophic groundwater.</title>
        <authorList>
            <person name="Mehrshad M."/>
            <person name="Lopez-Fernandez M."/>
            <person name="Bell E."/>
            <person name="Bernier-Latmani R."/>
            <person name="Bertilsson S."/>
            <person name="Dopson M."/>
        </authorList>
    </citation>
    <scope>NUCLEOTIDE SEQUENCE</scope>
    <source>
        <strain evidence="2">Modern_marine.mb.64</strain>
    </source>
</reference>
<organism evidence="2 3">
    <name type="scientific">Eiseniibacteriota bacterium</name>
    <dbReference type="NCBI Taxonomy" id="2212470"/>
    <lineage>
        <taxon>Bacteria</taxon>
        <taxon>Candidatus Eiseniibacteriota</taxon>
    </lineage>
</organism>
<evidence type="ECO:0000256" key="1">
    <source>
        <dbReference type="SAM" id="MobiDB-lite"/>
    </source>
</evidence>
<protein>
    <submittedName>
        <fullName evidence="2">Uncharacterized protein</fullName>
    </submittedName>
</protein>
<name>A0A948RYZ5_UNCEI</name>
<proteinExistence type="predicted"/>
<evidence type="ECO:0000313" key="3">
    <source>
        <dbReference type="Proteomes" id="UP000777784"/>
    </source>
</evidence>